<gene>
    <name evidence="1" type="ORF">E2C01_081491</name>
</gene>
<accession>A0A5B7IW07</accession>
<dbReference type="EMBL" id="VSRR010072124">
    <property type="protein sequence ID" value="MPC86655.1"/>
    <property type="molecule type" value="Genomic_DNA"/>
</dbReference>
<evidence type="ECO:0000313" key="1">
    <source>
        <dbReference type="EMBL" id="MPC86655.1"/>
    </source>
</evidence>
<sequence length="84" mass="9689">MHTKKKKKLKHLGQFKISQIHKRPAVTDRASSSLHHQLAVTCITAHCLLNLLEDVLHRFRDIFDTSILLGLINFEPQEKLPGPW</sequence>
<dbReference type="Proteomes" id="UP000324222">
    <property type="component" value="Unassembled WGS sequence"/>
</dbReference>
<proteinExistence type="predicted"/>
<name>A0A5B7IW07_PORTR</name>
<evidence type="ECO:0000313" key="2">
    <source>
        <dbReference type="Proteomes" id="UP000324222"/>
    </source>
</evidence>
<protein>
    <submittedName>
        <fullName evidence="1">Uncharacterized protein</fullName>
    </submittedName>
</protein>
<reference evidence="1 2" key="1">
    <citation type="submission" date="2019-05" db="EMBL/GenBank/DDBJ databases">
        <title>Another draft genome of Portunus trituberculatus and its Hox gene families provides insights of decapod evolution.</title>
        <authorList>
            <person name="Jeong J.-H."/>
            <person name="Song I."/>
            <person name="Kim S."/>
            <person name="Choi T."/>
            <person name="Kim D."/>
            <person name="Ryu S."/>
            <person name="Kim W."/>
        </authorList>
    </citation>
    <scope>NUCLEOTIDE SEQUENCE [LARGE SCALE GENOMIC DNA]</scope>
    <source>
        <tissue evidence="1">Muscle</tissue>
    </source>
</reference>
<organism evidence="1 2">
    <name type="scientific">Portunus trituberculatus</name>
    <name type="common">Swimming crab</name>
    <name type="synonym">Neptunus trituberculatus</name>
    <dbReference type="NCBI Taxonomy" id="210409"/>
    <lineage>
        <taxon>Eukaryota</taxon>
        <taxon>Metazoa</taxon>
        <taxon>Ecdysozoa</taxon>
        <taxon>Arthropoda</taxon>
        <taxon>Crustacea</taxon>
        <taxon>Multicrustacea</taxon>
        <taxon>Malacostraca</taxon>
        <taxon>Eumalacostraca</taxon>
        <taxon>Eucarida</taxon>
        <taxon>Decapoda</taxon>
        <taxon>Pleocyemata</taxon>
        <taxon>Brachyura</taxon>
        <taxon>Eubrachyura</taxon>
        <taxon>Portunoidea</taxon>
        <taxon>Portunidae</taxon>
        <taxon>Portuninae</taxon>
        <taxon>Portunus</taxon>
    </lineage>
</organism>
<keyword evidence="2" id="KW-1185">Reference proteome</keyword>
<dbReference type="AlphaFoldDB" id="A0A5B7IW07"/>
<comment type="caution">
    <text evidence="1">The sequence shown here is derived from an EMBL/GenBank/DDBJ whole genome shotgun (WGS) entry which is preliminary data.</text>
</comment>